<dbReference type="OrthoDB" id="2988503at2"/>
<reference evidence="2 3" key="1">
    <citation type="submission" date="2014-03" db="EMBL/GenBank/DDBJ databases">
        <title>Bradyrhizobium valentinum sp. nov., isolated from effective nodules of Lupinus mariae-josephae, a lupine endemic of basic-lime soils in Eastern Spain.</title>
        <authorList>
            <person name="Duran D."/>
            <person name="Rey L."/>
            <person name="Navarro A."/>
            <person name="Busquets A."/>
            <person name="Imperial J."/>
            <person name="Ruiz-Argueso T."/>
        </authorList>
    </citation>
    <scope>NUCLEOTIDE SEQUENCE [LARGE SCALE GENOMIC DNA]</scope>
    <source>
        <strain evidence="2 3">LmjM3</strain>
    </source>
</reference>
<dbReference type="Pfam" id="PF12680">
    <property type="entry name" value="SnoaL_2"/>
    <property type="match status" value="1"/>
</dbReference>
<proteinExistence type="predicted"/>
<gene>
    <name evidence="2" type="ORF">CP49_10905</name>
</gene>
<feature type="domain" description="SnoaL-like" evidence="1">
    <location>
        <begin position="11"/>
        <end position="119"/>
    </location>
</feature>
<organism evidence="2 3">
    <name type="scientific">Bradyrhizobium valentinum</name>
    <dbReference type="NCBI Taxonomy" id="1518501"/>
    <lineage>
        <taxon>Bacteria</taxon>
        <taxon>Pseudomonadati</taxon>
        <taxon>Pseudomonadota</taxon>
        <taxon>Alphaproteobacteria</taxon>
        <taxon>Hyphomicrobiales</taxon>
        <taxon>Nitrobacteraceae</taxon>
        <taxon>Bradyrhizobium</taxon>
    </lineage>
</organism>
<dbReference type="Gene3D" id="3.10.450.50">
    <property type="match status" value="1"/>
</dbReference>
<dbReference type="SUPFAM" id="SSF54427">
    <property type="entry name" value="NTF2-like"/>
    <property type="match status" value="1"/>
</dbReference>
<protein>
    <recommendedName>
        <fullName evidence="1">SnoaL-like domain-containing protein</fullName>
    </recommendedName>
</protein>
<evidence type="ECO:0000313" key="2">
    <source>
        <dbReference type="EMBL" id="KRR04543.1"/>
    </source>
</evidence>
<dbReference type="AlphaFoldDB" id="A0A0R3L1Y7"/>
<sequence length="163" mass="18648">MLYSYIVKKEIRKTFDHVNNHRWDEAVKAVAPHVHHRVSGAHALGGERHNKEDLRRWFERLGRVLPNLHLTINNIWVTGLPWRTTVFAEWDATATLLNGDASYVNRGLHVFTLRWGRVYALEEFQDSQEAARGLAAQAAAGLKEAVAEPIESSQKRSQRARAF</sequence>
<dbReference type="InterPro" id="IPR037401">
    <property type="entry name" value="SnoaL-like"/>
</dbReference>
<accession>A0A0R3L1Y7</accession>
<keyword evidence="3" id="KW-1185">Reference proteome</keyword>
<evidence type="ECO:0000313" key="3">
    <source>
        <dbReference type="Proteomes" id="UP000051913"/>
    </source>
</evidence>
<name>A0A0R3L1Y7_9BRAD</name>
<dbReference type="InterPro" id="IPR032710">
    <property type="entry name" value="NTF2-like_dom_sf"/>
</dbReference>
<dbReference type="EMBL" id="LLXX01000124">
    <property type="protein sequence ID" value="KRR04543.1"/>
    <property type="molecule type" value="Genomic_DNA"/>
</dbReference>
<dbReference type="STRING" id="1518501.CQ10_04600"/>
<dbReference type="RefSeq" id="WP_057852119.1">
    <property type="nucleotide sequence ID" value="NZ_LLXX01000124.1"/>
</dbReference>
<evidence type="ECO:0000259" key="1">
    <source>
        <dbReference type="Pfam" id="PF12680"/>
    </source>
</evidence>
<dbReference type="Proteomes" id="UP000051913">
    <property type="component" value="Unassembled WGS sequence"/>
</dbReference>
<comment type="caution">
    <text evidence="2">The sequence shown here is derived from an EMBL/GenBank/DDBJ whole genome shotgun (WGS) entry which is preliminary data.</text>
</comment>